<dbReference type="InterPro" id="IPR010982">
    <property type="entry name" value="Lambda_DNA-bd_dom_sf"/>
</dbReference>
<dbReference type="AlphaFoldDB" id="A0A8E0NE01"/>
<comment type="caution">
    <text evidence="2">The sequence shown here is derived from an EMBL/GenBank/DDBJ whole genome shotgun (WGS) entry which is preliminary data.</text>
</comment>
<dbReference type="EMBL" id="BATC01000099">
    <property type="protein sequence ID" value="GAD60642.1"/>
    <property type="molecule type" value="Genomic_DNA"/>
</dbReference>
<accession>A0A8E0NE01</accession>
<name>A0A8E0NE01_9CAUL</name>
<dbReference type="Pfam" id="PF01381">
    <property type="entry name" value="HTH_3"/>
    <property type="match status" value="1"/>
</dbReference>
<dbReference type="Proteomes" id="UP000016569">
    <property type="component" value="Unassembled WGS sequence"/>
</dbReference>
<evidence type="ECO:0000313" key="2">
    <source>
        <dbReference type="EMBL" id="GAD60642.1"/>
    </source>
</evidence>
<keyword evidence="3" id="KW-1185">Reference proteome</keyword>
<proteinExistence type="predicted"/>
<evidence type="ECO:0000313" key="3">
    <source>
        <dbReference type="Proteomes" id="UP000016569"/>
    </source>
</evidence>
<protein>
    <recommendedName>
        <fullName evidence="1">HTH cro/C1-type domain-containing protein</fullName>
    </recommendedName>
</protein>
<dbReference type="CDD" id="cd00093">
    <property type="entry name" value="HTH_XRE"/>
    <property type="match status" value="1"/>
</dbReference>
<dbReference type="Gene3D" id="1.10.260.40">
    <property type="entry name" value="lambda repressor-like DNA-binding domains"/>
    <property type="match status" value="1"/>
</dbReference>
<dbReference type="PROSITE" id="PS50943">
    <property type="entry name" value="HTH_CROC1"/>
    <property type="match status" value="1"/>
</dbReference>
<sequence>MQAELARRLNLGAGTLSSIRSGHRRPSPELAKRIEAATDGEVRAAALLGLEEQGAPFDHETAPQPLSGGRWMAKVAADGSLFLTPEAVAAMGLAPGERLVMRPDGEEVRINSSDKALKAIRKEFRRLVPEGRSVVDELIADRRADAARE</sequence>
<reference evidence="3" key="1">
    <citation type="journal article" date="2013" name="Genome Announc.">
        <title>Draft Genome Sequence of the Dimorphic Prosthecate Bacterium Brevundimonas abyssalis TAR-001T.</title>
        <authorList>
            <person name="Tsubouchi T."/>
            <person name="Nishi S."/>
            <person name="Usui K."/>
            <person name="Shimane Y."/>
            <person name="Takaki Y."/>
            <person name="Maruyama T."/>
            <person name="Hatada Y."/>
        </authorList>
    </citation>
    <scope>NUCLEOTIDE SEQUENCE [LARGE SCALE GENOMIC DNA]</scope>
    <source>
        <strain evidence="3">TAR-001</strain>
    </source>
</reference>
<evidence type="ECO:0000259" key="1">
    <source>
        <dbReference type="PROSITE" id="PS50943"/>
    </source>
</evidence>
<feature type="domain" description="HTH cro/C1-type" evidence="1">
    <location>
        <begin position="2"/>
        <end position="47"/>
    </location>
</feature>
<gene>
    <name evidence="2" type="ORF">MBEBAB_2892</name>
</gene>
<dbReference type="SUPFAM" id="SSF47413">
    <property type="entry name" value="lambda repressor-like DNA-binding domains"/>
    <property type="match status" value="1"/>
</dbReference>
<dbReference type="InterPro" id="IPR001387">
    <property type="entry name" value="Cro/C1-type_HTH"/>
</dbReference>
<organism evidence="2 3">
    <name type="scientific">Brevundimonas abyssalis TAR-001</name>
    <dbReference type="NCBI Taxonomy" id="1391729"/>
    <lineage>
        <taxon>Bacteria</taxon>
        <taxon>Pseudomonadati</taxon>
        <taxon>Pseudomonadota</taxon>
        <taxon>Alphaproteobacteria</taxon>
        <taxon>Caulobacterales</taxon>
        <taxon>Caulobacteraceae</taxon>
        <taxon>Brevundimonas</taxon>
    </lineage>
</organism>
<dbReference type="GO" id="GO:0003677">
    <property type="term" value="F:DNA binding"/>
    <property type="evidence" value="ECO:0007669"/>
    <property type="project" value="InterPro"/>
</dbReference>